<dbReference type="PROSITE" id="PS00018">
    <property type="entry name" value="EF_HAND_1"/>
    <property type="match status" value="1"/>
</dbReference>
<protein>
    <recommendedName>
        <fullName evidence="2">EF-hand domain-containing protein</fullName>
    </recommendedName>
</protein>
<feature type="non-terminal residue" evidence="3">
    <location>
        <position position="1"/>
    </location>
</feature>
<evidence type="ECO:0000313" key="4">
    <source>
        <dbReference type="Proteomes" id="UP001189429"/>
    </source>
</evidence>
<keyword evidence="4" id="KW-1185">Reference proteome</keyword>
<evidence type="ECO:0000256" key="1">
    <source>
        <dbReference type="ARBA" id="ARBA00022837"/>
    </source>
</evidence>
<keyword evidence="1" id="KW-0106">Calcium</keyword>
<dbReference type="PROSITE" id="PS50222">
    <property type="entry name" value="EF_HAND_2"/>
    <property type="match status" value="1"/>
</dbReference>
<evidence type="ECO:0000259" key="2">
    <source>
        <dbReference type="PROSITE" id="PS50222"/>
    </source>
</evidence>
<sequence length="247" mass="26965">AEVVLSLSMVSQLKDRGARQRGPQDRTGGAVAALRAGPRGAARARGQGASVGQLSVMAFKDMVENREPPRDAEPAPLLEQHGKDLGAKAFIRGGQRIILGVFVDTAMKSLVGNREERLQEFADGQRQMRSDLTELCAEADLDADGKLTVSEWNAAMKNERLVNYLEVMEWRPNEVRDFLTLMCQDTSDGTVAIDVFVRACMRFKGAASCYDMSNVLSAVDDLKRLIKTAPRPTSRPQADGAAGAVRW</sequence>
<name>A0ABN9PBM7_9DINO</name>
<dbReference type="InterPro" id="IPR018247">
    <property type="entry name" value="EF_Hand_1_Ca_BS"/>
</dbReference>
<accession>A0ABN9PBM7</accession>
<gene>
    <name evidence="3" type="ORF">PCOR1329_LOCUS1575</name>
</gene>
<feature type="domain" description="EF-hand" evidence="2">
    <location>
        <begin position="127"/>
        <end position="162"/>
    </location>
</feature>
<dbReference type="InterPro" id="IPR011992">
    <property type="entry name" value="EF-hand-dom_pair"/>
</dbReference>
<dbReference type="Proteomes" id="UP001189429">
    <property type="component" value="Unassembled WGS sequence"/>
</dbReference>
<proteinExistence type="predicted"/>
<dbReference type="SUPFAM" id="SSF47473">
    <property type="entry name" value="EF-hand"/>
    <property type="match status" value="1"/>
</dbReference>
<comment type="caution">
    <text evidence="3">The sequence shown here is derived from an EMBL/GenBank/DDBJ whole genome shotgun (WGS) entry which is preliminary data.</text>
</comment>
<organism evidence="3 4">
    <name type="scientific">Prorocentrum cordatum</name>
    <dbReference type="NCBI Taxonomy" id="2364126"/>
    <lineage>
        <taxon>Eukaryota</taxon>
        <taxon>Sar</taxon>
        <taxon>Alveolata</taxon>
        <taxon>Dinophyceae</taxon>
        <taxon>Prorocentrales</taxon>
        <taxon>Prorocentraceae</taxon>
        <taxon>Prorocentrum</taxon>
    </lineage>
</organism>
<evidence type="ECO:0000313" key="3">
    <source>
        <dbReference type="EMBL" id="CAK0790247.1"/>
    </source>
</evidence>
<dbReference type="Gene3D" id="1.10.238.10">
    <property type="entry name" value="EF-hand"/>
    <property type="match status" value="1"/>
</dbReference>
<reference evidence="3" key="1">
    <citation type="submission" date="2023-10" db="EMBL/GenBank/DDBJ databases">
        <authorList>
            <person name="Chen Y."/>
            <person name="Shah S."/>
            <person name="Dougan E. K."/>
            <person name="Thang M."/>
            <person name="Chan C."/>
        </authorList>
    </citation>
    <scope>NUCLEOTIDE SEQUENCE [LARGE SCALE GENOMIC DNA]</scope>
</reference>
<dbReference type="InterPro" id="IPR002048">
    <property type="entry name" value="EF_hand_dom"/>
</dbReference>
<dbReference type="EMBL" id="CAUYUJ010000383">
    <property type="protein sequence ID" value="CAK0790247.1"/>
    <property type="molecule type" value="Genomic_DNA"/>
</dbReference>